<gene>
    <name evidence="7" type="ORF">ACFFHU_17580</name>
</gene>
<dbReference type="InterPro" id="IPR000551">
    <property type="entry name" value="MerR-type_HTH_dom"/>
</dbReference>
<sequence length="165" mass="16804">MTTGADGRASGAPPVAGTPAAGLRSGEVAAAAGVNRQTLRFYERRGLIAPPERSLGGHRRYPPDTPAVLRGIKAAQRLGFTLNEIAGLLAAGRPATGLAPRSRPGADLGARARAKLTEITARIVELEASAEALRAALDAGCTDLATCASTSSCPLPFGDAAPRRP</sequence>
<evidence type="ECO:0000313" key="8">
    <source>
        <dbReference type="Proteomes" id="UP001589894"/>
    </source>
</evidence>
<dbReference type="Proteomes" id="UP001589894">
    <property type="component" value="Unassembled WGS sequence"/>
</dbReference>
<evidence type="ECO:0000256" key="2">
    <source>
        <dbReference type="ARBA" id="ARBA00023015"/>
    </source>
</evidence>
<proteinExistence type="predicted"/>
<dbReference type="RefSeq" id="WP_377340261.1">
    <property type="nucleotide sequence ID" value="NZ_JBHLUE010000016.1"/>
</dbReference>
<dbReference type="PROSITE" id="PS50937">
    <property type="entry name" value="HTH_MERR_2"/>
    <property type="match status" value="1"/>
</dbReference>
<protein>
    <submittedName>
        <fullName evidence="7">MerR family transcriptional regulator</fullName>
    </submittedName>
</protein>
<evidence type="ECO:0000313" key="7">
    <source>
        <dbReference type="EMBL" id="MFC0565936.1"/>
    </source>
</evidence>
<evidence type="ECO:0000256" key="3">
    <source>
        <dbReference type="ARBA" id="ARBA00023125"/>
    </source>
</evidence>
<name>A0ABV6NYS1_9ACTN</name>
<dbReference type="PANTHER" id="PTHR30204:SF69">
    <property type="entry name" value="MERR-FAMILY TRANSCRIPTIONAL REGULATOR"/>
    <property type="match status" value="1"/>
</dbReference>
<reference evidence="7 8" key="1">
    <citation type="submission" date="2024-09" db="EMBL/GenBank/DDBJ databases">
        <authorList>
            <person name="Sun Q."/>
            <person name="Mori K."/>
        </authorList>
    </citation>
    <scope>NUCLEOTIDE SEQUENCE [LARGE SCALE GENOMIC DNA]</scope>
    <source>
        <strain evidence="7 8">TBRC 2205</strain>
    </source>
</reference>
<evidence type="ECO:0000259" key="6">
    <source>
        <dbReference type="PROSITE" id="PS50937"/>
    </source>
</evidence>
<organism evidence="7 8">
    <name type="scientific">Plantactinospora siamensis</name>
    <dbReference type="NCBI Taxonomy" id="555372"/>
    <lineage>
        <taxon>Bacteria</taxon>
        <taxon>Bacillati</taxon>
        <taxon>Actinomycetota</taxon>
        <taxon>Actinomycetes</taxon>
        <taxon>Micromonosporales</taxon>
        <taxon>Micromonosporaceae</taxon>
        <taxon>Plantactinospora</taxon>
    </lineage>
</organism>
<keyword evidence="8" id="KW-1185">Reference proteome</keyword>
<dbReference type="PROSITE" id="PS00552">
    <property type="entry name" value="HTH_MERR_1"/>
    <property type="match status" value="1"/>
</dbReference>
<dbReference type="Gene3D" id="1.10.1660.10">
    <property type="match status" value="1"/>
</dbReference>
<dbReference type="EMBL" id="JBHLUE010000016">
    <property type="protein sequence ID" value="MFC0565936.1"/>
    <property type="molecule type" value="Genomic_DNA"/>
</dbReference>
<feature type="domain" description="HTH merR-type" evidence="6">
    <location>
        <begin position="22"/>
        <end position="91"/>
    </location>
</feature>
<dbReference type="SMART" id="SM00422">
    <property type="entry name" value="HTH_MERR"/>
    <property type="match status" value="1"/>
</dbReference>
<evidence type="ECO:0000256" key="5">
    <source>
        <dbReference type="SAM" id="MobiDB-lite"/>
    </source>
</evidence>
<accession>A0ABV6NYS1</accession>
<comment type="caution">
    <text evidence="7">The sequence shown here is derived from an EMBL/GenBank/DDBJ whole genome shotgun (WGS) entry which is preliminary data.</text>
</comment>
<keyword evidence="2" id="KW-0805">Transcription regulation</keyword>
<keyword evidence="3" id="KW-0238">DNA-binding</keyword>
<dbReference type="InterPro" id="IPR009061">
    <property type="entry name" value="DNA-bd_dom_put_sf"/>
</dbReference>
<dbReference type="PRINTS" id="PR00040">
    <property type="entry name" value="HTHMERR"/>
</dbReference>
<evidence type="ECO:0000256" key="4">
    <source>
        <dbReference type="ARBA" id="ARBA00023163"/>
    </source>
</evidence>
<dbReference type="Pfam" id="PF13411">
    <property type="entry name" value="MerR_1"/>
    <property type="match status" value="1"/>
</dbReference>
<dbReference type="PANTHER" id="PTHR30204">
    <property type="entry name" value="REDOX-CYCLING DRUG-SENSING TRANSCRIPTIONAL ACTIVATOR SOXR"/>
    <property type="match status" value="1"/>
</dbReference>
<feature type="region of interest" description="Disordered" evidence="5">
    <location>
        <begin position="1"/>
        <end position="21"/>
    </location>
</feature>
<keyword evidence="4" id="KW-0804">Transcription</keyword>
<dbReference type="InterPro" id="IPR047057">
    <property type="entry name" value="MerR_fam"/>
</dbReference>
<dbReference type="SUPFAM" id="SSF46955">
    <property type="entry name" value="Putative DNA-binding domain"/>
    <property type="match status" value="1"/>
</dbReference>
<keyword evidence="1" id="KW-0678">Repressor</keyword>
<feature type="compositionally biased region" description="Low complexity" evidence="5">
    <location>
        <begin position="9"/>
        <end position="21"/>
    </location>
</feature>
<evidence type="ECO:0000256" key="1">
    <source>
        <dbReference type="ARBA" id="ARBA00022491"/>
    </source>
</evidence>